<dbReference type="EMBL" id="CABFNO020001240">
    <property type="protein sequence ID" value="CAG9970950.1"/>
    <property type="molecule type" value="Genomic_DNA"/>
</dbReference>
<evidence type="ECO:0000256" key="1">
    <source>
        <dbReference type="SAM" id="MobiDB-lite"/>
    </source>
</evidence>
<comment type="caution">
    <text evidence="2">The sequence shown here is derived from an EMBL/GenBank/DDBJ whole genome shotgun (WGS) entry which is preliminary data.</text>
</comment>
<feature type="region of interest" description="Disordered" evidence="1">
    <location>
        <begin position="1"/>
        <end position="86"/>
    </location>
</feature>
<feature type="compositionally biased region" description="Basic and acidic residues" evidence="1">
    <location>
        <begin position="19"/>
        <end position="36"/>
    </location>
</feature>
<reference evidence="2 3" key="2">
    <citation type="submission" date="2021-10" db="EMBL/GenBank/DDBJ databases">
        <authorList>
            <person name="Piombo E."/>
        </authorList>
    </citation>
    <scope>NUCLEOTIDE SEQUENCE [LARGE SCALE GENOMIC DNA]</scope>
</reference>
<accession>A0A9N9TWE2</accession>
<protein>
    <submittedName>
        <fullName evidence="2">Uncharacterized protein</fullName>
    </submittedName>
</protein>
<keyword evidence="3" id="KW-1185">Reference proteome</keyword>
<proteinExistence type="predicted"/>
<evidence type="ECO:0000313" key="3">
    <source>
        <dbReference type="Proteomes" id="UP000754883"/>
    </source>
</evidence>
<organism evidence="2 3">
    <name type="scientific">Clonostachys byssicola</name>
    <dbReference type="NCBI Taxonomy" id="160290"/>
    <lineage>
        <taxon>Eukaryota</taxon>
        <taxon>Fungi</taxon>
        <taxon>Dikarya</taxon>
        <taxon>Ascomycota</taxon>
        <taxon>Pezizomycotina</taxon>
        <taxon>Sordariomycetes</taxon>
        <taxon>Hypocreomycetidae</taxon>
        <taxon>Hypocreales</taxon>
        <taxon>Bionectriaceae</taxon>
        <taxon>Clonostachys</taxon>
    </lineage>
</organism>
<gene>
    <name evidence="2" type="ORF">CBYS24578_00000215</name>
</gene>
<evidence type="ECO:0000313" key="2">
    <source>
        <dbReference type="EMBL" id="CAG9970950.1"/>
    </source>
</evidence>
<dbReference type="OrthoDB" id="5122815at2759"/>
<reference evidence="3" key="1">
    <citation type="submission" date="2019-06" db="EMBL/GenBank/DDBJ databases">
        <authorList>
            <person name="Broberg M."/>
        </authorList>
    </citation>
    <scope>NUCLEOTIDE SEQUENCE [LARGE SCALE GENOMIC DNA]</scope>
</reference>
<dbReference type="AlphaFoldDB" id="A0A9N9TWE2"/>
<dbReference type="Proteomes" id="UP000754883">
    <property type="component" value="Unassembled WGS sequence"/>
</dbReference>
<sequence>MTPSVNEPMPPAAGSQPQQHEHNNDRAAINDDHQLDTDGGNGNKLGLQRVKTWRPLDKVSAPTRRYRDPAALFSQSRPKTPVAYSDPSTALASRITREQFEALPPAIQRKSPFHESS</sequence>
<name>A0A9N9TWE2_9HYPO</name>